<dbReference type="AlphaFoldDB" id="A0A174MSF3"/>
<accession>A0A174MSF3</accession>
<organism evidence="1 2">
    <name type="scientific">Bacteroides thetaiotaomicron</name>
    <dbReference type="NCBI Taxonomy" id="818"/>
    <lineage>
        <taxon>Bacteria</taxon>
        <taxon>Pseudomonadati</taxon>
        <taxon>Bacteroidota</taxon>
        <taxon>Bacteroidia</taxon>
        <taxon>Bacteroidales</taxon>
        <taxon>Bacteroidaceae</taxon>
        <taxon>Bacteroides</taxon>
    </lineage>
</organism>
<gene>
    <name evidence="1" type="ORF">ERS852557_00380</name>
</gene>
<dbReference type="EMBL" id="CZBI01000001">
    <property type="protein sequence ID" value="CUP37160.1"/>
    <property type="molecule type" value="Genomic_DNA"/>
</dbReference>
<dbReference type="Proteomes" id="UP000095541">
    <property type="component" value="Unassembled WGS sequence"/>
</dbReference>
<reference evidence="1 2" key="1">
    <citation type="submission" date="2015-09" db="EMBL/GenBank/DDBJ databases">
        <authorList>
            <consortium name="Pathogen Informatics"/>
        </authorList>
    </citation>
    <scope>NUCLEOTIDE SEQUENCE [LARGE SCALE GENOMIC DNA]</scope>
    <source>
        <strain evidence="1 2">2789STDY5834945</strain>
    </source>
</reference>
<name>A0A174MSF3_BACT4</name>
<proteinExistence type="predicted"/>
<evidence type="ECO:0000313" key="2">
    <source>
        <dbReference type="Proteomes" id="UP000095541"/>
    </source>
</evidence>
<sequence length="50" mass="5728">MACFILIIMLIDSGMRVFKPLKKQEQKFLFNALLWKSVRGGSEPESPLSE</sequence>
<dbReference type="RefSeq" id="WP_172685096.1">
    <property type="nucleotide sequence ID" value="NZ_CP103375.1"/>
</dbReference>
<evidence type="ECO:0000313" key="1">
    <source>
        <dbReference type="EMBL" id="CUP37160.1"/>
    </source>
</evidence>
<protein>
    <submittedName>
        <fullName evidence="1">Uncharacterized protein</fullName>
    </submittedName>
</protein>